<dbReference type="PANTHER" id="PTHR12110">
    <property type="entry name" value="HYDROXYPYRUVATE ISOMERASE"/>
    <property type="match status" value="1"/>
</dbReference>
<dbReference type="Proteomes" id="UP000514720">
    <property type="component" value="Chromosome"/>
</dbReference>
<organism evidence="2 3">
    <name type="scientific">Candidatus Xianfuyuplasma coldseepsis</name>
    <dbReference type="NCBI Taxonomy" id="2782163"/>
    <lineage>
        <taxon>Bacteria</taxon>
        <taxon>Bacillati</taxon>
        <taxon>Mycoplasmatota</taxon>
        <taxon>Mollicutes</taxon>
        <taxon>Candidatus Izemoplasmatales</taxon>
        <taxon>Candidatus Izemoplasmataceae</taxon>
        <taxon>Candidatus Xianfuyuplasma</taxon>
    </lineage>
</organism>
<evidence type="ECO:0000313" key="2">
    <source>
        <dbReference type="EMBL" id="QMS85074.1"/>
    </source>
</evidence>
<dbReference type="EMBL" id="CP048914">
    <property type="protein sequence ID" value="QMS85074.1"/>
    <property type="molecule type" value="Genomic_DNA"/>
</dbReference>
<dbReference type="GO" id="GO:0016853">
    <property type="term" value="F:isomerase activity"/>
    <property type="evidence" value="ECO:0007669"/>
    <property type="project" value="UniProtKB-KW"/>
</dbReference>
<dbReference type="InterPro" id="IPR050312">
    <property type="entry name" value="IolE/XylAMocC-like"/>
</dbReference>
<protein>
    <submittedName>
        <fullName evidence="2">Sugar phosphate isomerase/epimerase</fullName>
    </submittedName>
</protein>
<dbReference type="InterPro" id="IPR013022">
    <property type="entry name" value="Xyl_isomerase-like_TIM-brl"/>
</dbReference>
<dbReference type="AlphaFoldDB" id="A0A7L7KT02"/>
<dbReference type="Pfam" id="PF01261">
    <property type="entry name" value="AP_endonuc_2"/>
    <property type="match status" value="1"/>
</dbReference>
<dbReference type="RefSeq" id="WP_258876842.1">
    <property type="nucleotide sequence ID" value="NZ_CP048914.1"/>
</dbReference>
<dbReference type="InterPro" id="IPR036237">
    <property type="entry name" value="Xyl_isomerase-like_sf"/>
</dbReference>
<keyword evidence="3" id="KW-1185">Reference proteome</keyword>
<evidence type="ECO:0000313" key="3">
    <source>
        <dbReference type="Proteomes" id="UP000514720"/>
    </source>
</evidence>
<name>A0A7L7KT02_9MOLU</name>
<sequence>MTPIPISAFADEITPNFEDQLIALQQLGIDYISLRLVNDKNIIDYTIDEVKSYIKPLLDQYNIRVSSIGSPIGKVDIYDKEAVQKQFDKMDNLIQICQVLKVKYIRIFSYYNASDTDKELVLEYLHKLITYTDNTDIYLLHENEKPIFGDTAEKCLYLAENIDNPHFQLIFDPANFVQVGQDPIIAFDMLKRYVKYLHLKDALSVDSSNVLIGSGDAKVQQIVRECIYKGDVSFMTLEPHLVEFTGLELLENEPRKKLNSVYTPFKAFEESLEALRTMMK</sequence>
<proteinExistence type="predicted"/>
<reference evidence="2 3" key="1">
    <citation type="submission" date="2020-02" db="EMBL/GenBank/DDBJ databases">
        <authorList>
            <person name="Zheng R.K."/>
            <person name="Sun C.M."/>
        </authorList>
    </citation>
    <scope>NUCLEOTIDE SEQUENCE [LARGE SCALE GENOMIC DNA]</scope>
    <source>
        <strain evidence="3">zrk13</strain>
    </source>
</reference>
<dbReference type="Gene3D" id="3.20.20.150">
    <property type="entry name" value="Divalent-metal-dependent TIM barrel enzymes"/>
    <property type="match status" value="1"/>
</dbReference>
<gene>
    <name evidence="2" type="ORF">G4Z02_04730</name>
</gene>
<feature type="domain" description="Xylose isomerase-like TIM barrel" evidence="1">
    <location>
        <begin position="23"/>
        <end position="223"/>
    </location>
</feature>
<evidence type="ECO:0000259" key="1">
    <source>
        <dbReference type="Pfam" id="PF01261"/>
    </source>
</evidence>
<dbReference type="PANTHER" id="PTHR12110:SF41">
    <property type="entry name" value="INOSOSE DEHYDRATASE"/>
    <property type="match status" value="1"/>
</dbReference>
<dbReference type="SUPFAM" id="SSF51658">
    <property type="entry name" value="Xylose isomerase-like"/>
    <property type="match status" value="1"/>
</dbReference>
<keyword evidence="2" id="KW-0413">Isomerase</keyword>
<accession>A0A7L7KT02</accession>
<dbReference type="KEGG" id="xcl:G4Z02_04730"/>